<sequence>MRFATLILLIFGLSSFITACTHTNPFPINMTDAIRKASSPCEHEGLAEHYEDRTKKLNSMIKEHKKALSAYETLTSNHEKERSLFQHQSKILIDLYEQAAKINADMANSHRTIADEIK</sequence>
<protein>
    <recommendedName>
        <fullName evidence="6">Lipoprotein</fullName>
    </recommendedName>
</protein>
<proteinExistence type="predicted"/>
<reference evidence="2 5" key="2">
    <citation type="submission" date="2018-04" db="EMBL/GenBank/DDBJ databases">
        <title>Active sludge and wastewater microbial communities from Klosterneuburg, Austria.</title>
        <authorList>
            <person name="Wagner M."/>
        </authorList>
    </citation>
    <scope>NUCLEOTIDE SEQUENCE [LARGE SCALE GENOMIC DNA]</scope>
    <source>
        <strain evidence="2 5">Nm4</strain>
    </source>
</reference>
<dbReference type="EMBL" id="FOFX01000060">
    <property type="protein sequence ID" value="SEQ47604.1"/>
    <property type="molecule type" value="Genomic_DNA"/>
</dbReference>
<dbReference type="PROSITE" id="PS51257">
    <property type="entry name" value="PROKAR_LIPOPROTEIN"/>
    <property type="match status" value="1"/>
</dbReference>
<keyword evidence="1" id="KW-0732">Signal</keyword>
<evidence type="ECO:0000313" key="4">
    <source>
        <dbReference type="Proteomes" id="UP000181998"/>
    </source>
</evidence>
<dbReference type="AlphaFoldDB" id="A0A1H9GBX9"/>
<feature type="signal peptide" evidence="1">
    <location>
        <begin position="1"/>
        <end position="19"/>
    </location>
</feature>
<gene>
    <name evidence="2" type="ORF">C8R28_10632</name>
    <name evidence="3" type="ORF">SAMN05421510_10602</name>
</gene>
<dbReference type="EMBL" id="QAOL01000063">
    <property type="protein sequence ID" value="PTQ78909.1"/>
    <property type="molecule type" value="Genomic_DNA"/>
</dbReference>
<evidence type="ECO:0000313" key="5">
    <source>
        <dbReference type="Proteomes" id="UP000244110"/>
    </source>
</evidence>
<dbReference type="Proteomes" id="UP000244110">
    <property type="component" value="Unassembled WGS sequence"/>
</dbReference>
<dbReference type="RefSeq" id="WP_074722301.1">
    <property type="nucleotide sequence ID" value="NZ_FOFX01000060.1"/>
</dbReference>
<accession>A0A1H9GBX9</accession>
<organism evidence="3 4">
    <name type="scientific">Nitrosomonas ureae</name>
    <dbReference type="NCBI Taxonomy" id="44577"/>
    <lineage>
        <taxon>Bacteria</taxon>
        <taxon>Pseudomonadati</taxon>
        <taxon>Pseudomonadota</taxon>
        <taxon>Betaproteobacteria</taxon>
        <taxon>Nitrosomonadales</taxon>
        <taxon>Nitrosomonadaceae</taxon>
        <taxon>Nitrosomonas</taxon>
    </lineage>
</organism>
<evidence type="ECO:0000313" key="2">
    <source>
        <dbReference type="EMBL" id="PTQ78909.1"/>
    </source>
</evidence>
<reference evidence="3 4" key="1">
    <citation type="submission" date="2016-10" db="EMBL/GenBank/DDBJ databases">
        <authorList>
            <person name="de Groot N.N."/>
        </authorList>
    </citation>
    <scope>NUCLEOTIDE SEQUENCE [LARGE SCALE GENOMIC DNA]</scope>
    <source>
        <strain evidence="3 4">Nm9</strain>
    </source>
</reference>
<name>A0A1H9GBX9_9PROT</name>
<dbReference type="Proteomes" id="UP000181998">
    <property type="component" value="Unassembled WGS sequence"/>
</dbReference>
<evidence type="ECO:0008006" key="6">
    <source>
        <dbReference type="Google" id="ProtNLM"/>
    </source>
</evidence>
<evidence type="ECO:0000256" key="1">
    <source>
        <dbReference type="SAM" id="SignalP"/>
    </source>
</evidence>
<evidence type="ECO:0000313" key="3">
    <source>
        <dbReference type="EMBL" id="SEQ47604.1"/>
    </source>
</evidence>
<feature type="chain" id="PRO_5036020721" description="Lipoprotein" evidence="1">
    <location>
        <begin position="20"/>
        <end position="118"/>
    </location>
</feature>